<dbReference type="AlphaFoldDB" id="A0A554VCV9"/>
<evidence type="ECO:0000259" key="5">
    <source>
        <dbReference type="Pfam" id="PF04542"/>
    </source>
</evidence>
<dbReference type="EMBL" id="VLNR01000078">
    <property type="protein sequence ID" value="TSE04582.1"/>
    <property type="molecule type" value="Genomic_DNA"/>
</dbReference>
<evidence type="ECO:0000256" key="2">
    <source>
        <dbReference type="ARBA" id="ARBA00023015"/>
    </source>
</evidence>
<name>A0A554VCV9_9FLAO</name>
<dbReference type="Gene3D" id="1.10.1740.10">
    <property type="match status" value="1"/>
</dbReference>
<evidence type="ECO:0000313" key="8">
    <source>
        <dbReference type="Proteomes" id="UP000318833"/>
    </source>
</evidence>
<dbReference type="PANTHER" id="PTHR43133">
    <property type="entry name" value="RNA POLYMERASE ECF-TYPE SIGMA FACTO"/>
    <property type="match status" value="1"/>
</dbReference>
<dbReference type="GO" id="GO:0016987">
    <property type="term" value="F:sigma factor activity"/>
    <property type="evidence" value="ECO:0007669"/>
    <property type="project" value="UniProtKB-KW"/>
</dbReference>
<dbReference type="Gene3D" id="1.10.10.10">
    <property type="entry name" value="Winged helix-like DNA-binding domain superfamily/Winged helix DNA-binding domain"/>
    <property type="match status" value="1"/>
</dbReference>
<dbReference type="Proteomes" id="UP000318833">
    <property type="component" value="Unassembled WGS sequence"/>
</dbReference>
<evidence type="ECO:0000259" key="6">
    <source>
        <dbReference type="Pfam" id="PF08281"/>
    </source>
</evidence>
<dbReference type="RefSeq" id="WP_109437391.1">
    <property type="nucleotide sequence ID" value="NZ_CANLFO010000004.1"/>
</dbReference>
<dbReference type="InterPro" id="IPR013324">
    <property type="entry name" value="RNA_pol_sigma_r3/r4-like"/>
</dbReference>
<dbReference type="InterPro" id="IPR036388">
    <property type="entry name" value="WH-like_DNA-bd_sf"/>
</dbReference>
<dbReference type="InterPro" id="IPR013249">
    <property type="entry name" value="RNA_pol_sigma70_r4_t2"/>
</dbReference>
<protein>
    <submittedName>
        <fullName evidence="7">Sigma-70 family RNA polymerase sigma factor</fullName>
    </submittedName>
</protein>
<dbReference type="Pfam" id="PF04542">
    <property type="entry name" value="Sigma70_r2"/>
    <property type="match status" value="1"/>
</dbReference>
<dbReference type="Pfam" id="PF08281">
    <property type="entry name" value="Sigma70_r4_2"/>
    <property type="match status" value="1"/>
</dbReference>
<keyword evidence="2" id="KW-0805">Transcription regulation</keyword>
<keyword evidence="4" id="KW-0804">Transcription</keyword>
<feature type="domain" description="RNA polymerase sigma-70 region 2" evidence="5">
    <location>
        <begin position="24"/>
        <end position="90"/>
    </location>
</feature>
<comment type="caution">
    <text evidence="7">The sequence shown here is derived from an EMBL/GenBank/DDBJ whole genome shotgun (WGS) entry which is preliminary data.</text>
</comment>
<dbReference type="InterPro" id="IPR013325">
    <property type="entry name" value="RNA_pol_sigma_r2"/>
</dbReference>
<dbReference type="SUPFAM" id="SSF88946">
    <property type="entry name" value="Sigma2 domain of RNA polymerase sigma factors"/>
    <property type="match status" value="1"/>
</dbReference>
<dbReference type="OrthoDB" id="1027298at2"/>
<keyword evidence="3" id="KW-0731">Sigma factor</keyword>
<feature type="domain" description="RNA polymerase sigma factor 70 region 4 type 2" evidence="6">
    <location>
        <begin position="125"/>
        <end position="175"/>
    </location>
</feature>
<dbReference type="InterPro" id="IPR014284">
    <property type="entry name" value="RNA_pol_sigma-70_dom"/>
</dbReference>
<dbReference type="InterPro" id="IPR007627">
    <property type="entry name" value="RNA_pol_sigma70_r2"/>
</dbReference>
<evidence type="ECO:0000256" key="1">
    <source>
        <dbReference type="ARBA" id="ARBA00010641"/>
    </source>
</evidence>
<reference evidence="7 8" key="1">
    <citation type="submission" date="2019-07" db="EMBL/GenBank/DDBJ databases">
        <title>The draft genome sequence of Aquimarina algiphila M91.</title>
        <authorList>
            <person name="Meng X."/>
        </authorList>
    </citation>
    <scope>NUCLEOTIDE SEQUENCE [LARGE SCALE GENOMIC DNA]</scope>
    <source>
        <strain evidence="7 8">M91</strain>
    </source>
</reference>
<dbReference type="SUPFAM" id="SSF88659">
    <property type="entry name" value="Sigma3 and sigma4 domains of RNA polymerase sigma factors"/>
    <property type="match status" value="1"/>
</dbReference>
<dbReference type="GO" id="GO:0003677">
    <property type="term" value="F:DNA binding"/>
    <property type="evidence" value="ECO:0007669"/>
    <property type="project" value="InterPro"/>
</dbReference>
<gene>
    <name evidence="7" type="ORF">FOF46_25910</name>
</gene>
<keyword evidence="8" id="KW-1185">Reference proteome</keyword>
<dbReference type="GO" id="GO:0006352">
    <property type="term" value="P:DNA-templated transcription initiation"/>
    <property type="evidence" value="ECO:0007669"/>
    <property type="project" value="InterPro"/>
</dbReference>
<dbReference type="InterPro" id="IPR039425">
    <property type="entry name" value="RNA_pol_sigma-70-like"/>
</dbReference>
<comment type="similarity">
    <text evidence="1">Belongs to the sigma-70 factor family. ECF subfamily.</text>
</comment>
<sequence>MTQTEDHLYIDRILQGDHEAYAFLVNKYQRMAYTVALKIMRNVEDAEDTAQESFIKAFQKIHSFKKDSKFSTWLYTIVYRTAVYNLRKNRISTEQIDEDITQNRSIDNENPFEKELNQEAQIIHIKKAIDSLPKLDSLLVTLFYINENSITEIQEITGLSVSNIKVKLYRARKKIKKQLITIVASK</sequence>
<accession>A0A554VCV9</accession>
<proteinExistence type="inferred from homology"/>
<evidence type="ECO:0000256" key="3">
    <source>
        <dbReference type="ARBA" id="ARBA00023082"/>
    </source>
</evidence>
<evidence type="ECO:0000256" key="4">
    <source>
        <dbReference type="ARBA" id="ARBA00023163"/>
    </source>
</evidence>
<organism evidence="7 8">
    <name type="scientific">Aquimarina algiphila</name>
    <dbReference type="NCBI Taxonomy" id="2047982"/>
    <lineage>
        <taxon>Bacteria</taxon>
        <taxon>Pseudomonadati</taxon>
        <taxon>Bacteroidota</taxon>
        <taxon>Flavobacteriia</taxon>
        <taxon>Flavobacteriales</taxon>
        <taxon>Flavobacteriaceae</taxon>
        <taxon>Aquimarina</taxon>
    </lineage>
</organism>
<dbReference type="NCBIfam" id="TIGR02937">
    <property type="entry name" value="sigma70-ECF"/>
    <property type="match status" value="1"/>
</dbReference>
<dbReference type="PANTHER" id="PTHR43133:SF45">
    <property type="entry name" value="RNA POLYMERASE ECF-TYPE SIGMA FACTOR"/>
    <property type="match status" value="1"/>
</dbReference>
<evidence type="ECO:0000313" key="7">
    <source>
        <dbReference type="EMBL" id="TSE04582.1"/>
    </source>
</evidence>